<dbReference type="PROSITE" id="PS50173">
    <property type="entry name" value="UMUC"/>
    <property type="match status" value="1"/>
</dbReference>
<dbReference type="InterPro" id="IPR036775">
    <property type="entry name" value="DNA_pol_Y-fam_lit_finger_sf"/>
</dbReference>
<keyword evidence="7" id="KW-0548">Nucleotidyltransferase</keyword>
<dbReference type="Pfam" id="PF13438">
    <property type="entry name" value="DUF4113"/>
    <property type="match status" value="1"/>
</dbReference>
<dbReference type="GO" id="GO:0042276">
    <property type="term" value="P:error-prone translesion synthesis"/>
    <property type="evidence" value="ECO:0007669"/>
    <property type="project" value="TreeGrafter"/>
</dbReference>
<evidence type="ECO:0000256" key="5">
    <source>
        <dbReference type="ARBA" id="ARBA00023236"/>
    </source>
</evidence>
<keyword evidence="4" id="KW-0234">DNA repair</keyword>
<proteinExistence type="inferred from homology"/>
<evidence type="ECO:0000256" key="3">
    <source>
        <dbReference type="ARBA" id="ARBA00023199"/>
    </source>
</evidence>
<dbReference type="GO" id="GO:0003684">
    <property type="term" value="F:damaged DNA binding"/>
    <property type="evidence" value="ECO:0007669"/>
    <property type="project" value="InterPro"/>
</dbReference>
<evidence type="ECO:0000256" key="2">
    <source>
        <dbReference type="ARBA" id="ARBA00022763"/>
    </source>
</evidence>
<dbReference type="KEGG" id="drt:Dret_0898"/>
<evidence type="ECO:0000313" key="7">
    <source>
        <dbReference type="EMBL" id="ACV68189.1"/>
    </source>
</evidence>
<evidence type="ECO:0000313" key="8">
    <source>
        <dbReference type="Proteomes" id="UP000001052"/>
    </source>
</evidence>
<dbReference type="GO" id="GO:0009432">
    <property type="term" value="P:SOS response"/>
    <property type="evidence" value="ECO:0007669"/>
    <property type="project" value="UniProtKB-KW"/>
</dbReference>
<evidence type="ECO:0000256" key="4">
    <source>
        <dbReference type="ARBA" id="ARBA00023204"/>
    </source>
</evidence>
<keyword evidence="8" id="KW-1185">Reference proteome</keyword>
<evidence type="ECO:0000256" key="1">
    <source>
        <dbReference type="ARBA" id="ARBA00010945"/>
    </source>
</evidence>
<name>C8X192_DESRD</name>
<dbReference type="InterPro" id="IPR043502">
    <property type="entry name" value="DNA/RNA_pol_sf"/>
</dbReference>
<keyword evidence="2" id="KW-0227">DNA damage</keyword>
<dbReference type="InterPro" id="IPR001126">
    <property type="entry name" value="UmuC"/>
</dbReference>
<dbReference type="PANTHER" id="PTHR11076">
    <property type="entry name" value="DNA REPAIR POLYMERASE UMUC / TRANSFERASE FAMILY MEMBER"/>
    <property type="match status" value="1"/>
</dbReference>
<dbReference type="eggNOG" id="COG0389">
    <property type="taxonomic scope" value="Bacteria"/>
</dbReference>
<keyword evidence="3" id="KW-0741">SOS mutagenesis</keyword>
<dbReference type="EC" id="2.7.7.7" evidence="7"/>
<evidence type="ECO:0000259" key="6">
    <source>
        <dbReference type="PROSITE" id="PS50173"/>
    </source>
</evidence>
<dbReference type="InterPro" id="IPR017961">
    <property type="entry name" value="DNA_pol_Y-fam_little_finger"/>
</dbReference>
<dbReference type="Gene3D" id="3.30.70.270">
    <property type="match status" value="1"/>
</dbReference>
<keyword evidence="7" id="KW-0808">Transferase</keyword>
<dbReference type="CDD" id="cd01700">
    <property type="entry name" value="PolY_Pol_V_umuC"/>
    <property type="match status" value="1"/>
</dbReference>
<sequence length="437" mass="48891">MSSTQTFFPSNAPRGMVYALVDCNNFYVSCERVFAPRLQGRPVVVLSNNDGCIIARSEEAKTLGIAMGEPFHKREPFLRREGVNVFSSNYPLYGDMSARVMEALSRFTPHQEIYSIDECFLGFVPAPDADLLCTARHIRETVRQWTGIPVSVGLAPTKTLAKIANRCAKKDPASKNVCLLGDTTTIEQTLARTDVEDIWGIGRRYARFLHTRGVDTGLDLVRMPRDWVRNHLTVVGLQTVLELDRQPCFVLETTPAPAKSIVCSRSFGRRIRDKQALGEALARHIQRAAERLRAKGLLAHTVRVALETNRFQPGPQYAARRCQTLLHPTDATPALHKAAQGLLDVLYRSGFAYQKIGVTLLELVPHNHRQASLFPPAAAETGRQRDLMRTVDHLNTVYGRDTVTWAASGLGPQQWHMRQNHVSPRYTTAWDELPCVG</sequence>
<dbReference type="Proteomes" id="UP000001052">
    <property type="component" value="Chromosome"/>
</dbReference>
<reference evidence="7 8" key="2">
    <citation type="journal article" date="2010" name="Stand. Genomic Sci.">
        <title>Complete genome sequence of Desulfohalobium retbaense type strain (HR(100)).</title>
        <authorList>
            <person name="Spring S."/>
            <person name="Nolan M."/>
            <person name="Lapidus A."/>
            <person name="Glavina Del Rio T."/>
            <person name="Copeland A."/>
            <person name="Tice H."/>
            <person name="Cheng J.F."/>
            <person name="Lucas S."/>
            <person name="Land M."/>
            <person name="Chen F."/>
            <person name="Bruce D."/>
            <person name="Goodwin L."/>
            <person name="Pitluck S."/>
            <person name="Ivanova N."/>
            <person name="Mavromatis K."/>
            <person name="Mikhailova N."/>
            <person name="Pati A."/>
            <person name="Chen A."/>
            <person name="Palaniappan K."/>
            <person name="Hauser L."/>
            <person name="Chang Y.J."/>
            <person name="Jeffries C.D."/>
            <person name="Munk C."/>
            <person name="Kiss H."/>
            <person name="Chain P."/>
            <person name="Han C."/>
            <person name="Brettin T."/>
            <person name="Detter J.C."/>
            <person name="Schuler E."/>
            <person name="Goker M."/>
            <person name="Rohde M."/>
            <person name="Bristow J."/>
            <person name="Eisen J.A."/>
            <person name="Markowitz V."/>
            <person name="Hugenholtz P."/>
            <person name="Kyrpides N.C."/>
            <person name="Klenk H.P."/>
        </authorList>
    </citation>
    <scope>NUCLEOTIDE SEQUENCE [LARGE SCALE GENOMIC DNA]</scope>
    <source>
        <strain evidence="7 8">DSM 5692</strain>
    </source>
</reference>
<gene>
    <name evidence="7" type="ordered locus">Dret_0898</name>
</gene>
<dbReference type="PANTHER" id="PTHR11076:SF34">
    <property type="entry name" value="PROTEIN UMUC"/>
    <property type="match status" value="1"/>
</dbReference>
<dbReference type="HOGENOM" id="CLU_012348_3_0_7"/>
<dbReference type="SUPFAM" id="SSF100879">
    <property type="entry name" value="Lesion bypass DNA polymerase (Y-family), little finger domain"/>
    <property type="match status" value="1"/>
</dbReference>
<keyword evidence="7" id="KW-0239">DNA-directed DNA polymerase</keyword>
<dbReference type="Gene3D" id="3.40.1170.60">
    <property type="match status" value="1"/>
</dbReference>
<dbReference type="Gene3D" id="1.10.150.20">
    <property type="entry name" value="5' to 3' exonuclease, C-terminal subdomain"/>
    <property type="match status" value="1"/>
</dbReference>
<feature type="domain" description="UmuC" evidence="6">
    <location>
        <begin position="18"/>
        <end position="202"/>
    </location>
</feature>
<reference evidence="8" key="1">
    <citation type="submission" date="2009-09" db="EMBL/GenBank/DDBJ databases">
        <title>The complete chromosome of Desulfohalobium retbaense DSM 5692.</title>
        <authorList>
            <consortium name="US DOE Joint Genome Institute (JGI-PGF)"/>
            <person name="Lucas S."/>
            <person name="Copeland A."/>
            <person name="Lapidus A."/>
            <person name="Glavina del Rio T."/>
            <person name="Dalin E."/>
            <person name="Tice H."/>
            <person name="Bruce D."/>
            <person name="Goodwin L."/>
            <person name="Pitluck S."/>
            <person name="Kyrpides N."/>
            <person name="Mavromatis K."/>
            <person name="Ivanova N."/>
            <person name="Mikhailova N."/>
            <person name="Munk A.C."/>
            <person name="Brettin T."/>
            <person name="Detter J.C."/>
            <person name="Han C."/>
            <person name="Tapia R."/>
            <person name="Larimer F."/>
            <person name="Land M."/>
            <person name="Hauser L."/>
            <person name="Markowitz V."/>
            <person name="Cheng J.-F."/>
            <person name="Hugenholtz P."/>
            <person name="Woyke T."/>
            <person name="Wu D."/>
            <person name="Spring S."/>
            <person name="Klenk H.-P."/>
            <person name="Eisen J.A."/>
        </authorList>
    </citation>
    <scope>NUCLEOTIDE SEQUENCE [LARGE SCALE GENOMIC DNA]</scope>
    <source>
        <strain evidence="8">DSM 5692</strain>
    </source>
</reference>
<dbReference type="SUPFAM" id="SSF56672">
    <property type="entry name" value="DNA/RNA polymerases"/>
    <property type="match status" value="1"/>
</dbReference>
<organism evidence="7 8">
    <name type="scientific">Desulfohalobium retbaense (strain ATCC 49708 / DSM 5692 / JCM 16813 / HR100)</name>
    <dbReference type="NCBI Taxonomy" id="485915"/>
    <lineage>
        <taxon>Bacteria</taxon>
        <taxon>Pseudomonadati</taxon>
        <taxon>Thermodesulfobacteriota</taxon>
        <taxon>Desulfovibrionia</taxon>
        <taxon>Desulfovibrionales</taxon>
        <taxon>Desulfohalobiaceae</taxon>
        <taxon>Desulfohalobium</taxon>
    </lineage>
</organism>
<dbReference type="AlphaFoldDB" id="C8X192"/>
<dbReference type="EMBL" id="CP001734">
    <property type="protein sequence ID" value="ACV68189.1"/>
    <property type="molecule type" value="Genomic_DNA"/>
</dbReference>
<dbReference type="InterPro" id="IPR050116">
    <property type="entry name" value="DNA_polymerase-Y"/>
</dbReference>
<accession>C8X192</accession>
<dbReference type="InterPro" id="IPR043128">
    <property type="entry name" value="Rev_trsase/Diguanyl_cyclase"/>
</dbReference>
<dbReference type="GO" id="GO:0003887">
    <property type="term" value="F:DNA-directed DNA polymerase activity"/>
    <property type="evidence" value="ECO:0007669"/>
    <property type="project" value="UniProtKB-KW"/>
</dbReference>
<dbReference type="Gene3D" id="3.30.1490.100">
    <property type="entry name" value="DNA polymerase, Y-family, little finger domain"/>
    <property type="match status" value="1"/>
</dbReference>
<dbReference type="GO" id="GO:0006281">
    <property type="term" value="P:DNA repair"/>
    <property type="evidence" value="ECO:0007669"/>
    <property type="project" value="UniProtKB-KW"/>
</dbReference>
<dbReference type="Pfam" id="PF00817">
    <property type="entry name" value="IMS"/>
    <property type="match status" value="1"/>
</dbReference>
<comment type="similarity">
    <text evidence="1">Belongs to the DNA polymerase type-Y family.</text>
</comment>
<protein>
    <submittedName>
        <fullName evidence="7">DNA-directed DNA polymerase</fullName>
        <ecNumber evidence="7">2.7.7.7</ecNumber>
    </submittedName>
</protein>
<dbReference type="Pfam" id="PF11799">
    <property type="entry name" value="IMS_C"/>
    <property type="match status" value="1"/>
</dbReference>
<dbReference type="STRING" id="485915.Dret_0898"/>
<dbReference type="InterPro" id="IPR025188">
    <property type="entry name" value="DUF4113"/>
</dbReference>
<keyword evidence="5" id="KW-0742">SOS response</keyword>
<dbReference type="RefSeq" id="WP_015751347.1">
    <property type="nucleotide sequence ID" value="NC_013223.1"/>
</dbReference>
<dbReference type="GO" id="GO:0005829">
    <property type="term" value="C:cytosol"/>
    <property type="evidence" value="ECO:0007669"/>
    <property type="project" value="TreeGrafter"/>
</dbReference>